<evidence type="ECO:0000313" key="1">
    <source>
        <dbReference type="EMBL" id="XDU73676.1"/>
    </source>
</evidence>
<dbReference type="EMBL" id="CP165628">
    <property type="protein sequence ID" value="XDU73676.1"/>
    <property type="molecule type" value="Genomic_DNA"/>
</dbReference>
<dbReference type="RefSeq" id="WP_369790042.1">
    <property type="nucleotide sequence ID" value="NZ_CP165628.1"/>
</dbReference>
<gene>
    <name evidence="1" type="ORF">AB3G37_06170</name>
</gene>
<proteinExistence type="predicted"/>
<dbReference type="AlphaFoldDB" id="A0AB39VVG3"/>
<protein>
    <submittedName>
        <fullName evidence="1">Uncharacterized protein</fullName>
    </submittedName>
</protein>
<name>A0AB39VVG3_9GAMM</name>
<sequence length="45" mass="4882">MPKQPLSVNSPNTGKGLGERIANDGLQAAVCRRLPPAKMMLYIML</sequence>
<organism evidence="1">
    <name type="scientific">Rouxiella sp. WC2420</name>
    <dbReference type="NCBI Taxonomy" id="3234145"/>
    <lineage>
        <taxon>Bacteria</taxon>
        <taxon>Pseudomonadati</taxon>
        <taxon>Pseudomonadota</taxon>
        <taxon>Gammaproteobacteria</taxon>
        <taxon>Enterobacterales</taxon>
        <taxon>Yersiniaceae</taxon>
        <taxon>Rouxiella</taxon>
    </lineage>
</organism>
<accession>A0AB39VVG3</accession>
<reference evidence="1" key="1">
    <citation type="submission" date="2024-07" db="EMBL/GenBank/DDBJ databases">
        <authorList>
            <person name="Biller S.J."/>
        </authorList>
    </citation>
    <scope>NUCLEOTIDE SEQUENCE</scope>
    <source>
        <strain evidence="1">WC2420</strain>
    </source>
</reference>